<evidence type="ECO:0000313" key="3">
    <source>
        <dbReference type="Proteomes" id="UP000753196"/>
    </source>
</evidence>
<feature type="transmembrane region" description="Helical" evidence="1">
    <location>
        <begin position="145"/>
        <end position="167"/>
    </location>
</feature>
<gene>
    <name evidence="2" type="ORF">HY221_01065</name>
</gene>
<evidence type="ECO:0000313" key="2">
    <source>
        <dbReference type="EMBL" id="MBI3630912.1"/>
    </source>
</evidence>
<name>A0A932VPI6_9BACT</name>
<feature type="transmembrane region" description="Helical" evidence="1">
    <location>
        <begin position="76"/>
        <end position="96"/>
    </location>
</feature>
<reference evidence="2" key="1">
    <citation type="submission" date="2020-07" db="EMBL/GenBank/DDBJ databases">
        <title>Huge and variable diversity of episymbiotic CPR bacteria and DPANN archaea in groundwater ecosystems.</title>
        <authorList>
            <person name="He C.Y."/>
            <person name="Keren R."/>
            <person name="Whittaker M."/>
            <person name="Farag I.F."/>
            <person name="Doudna J."/>
            <person name="Cate J.H.D."/>
            <person name="Banfield J.F."/>
        </authorList>
    </citation>
    <scope>NUCLEOTIDE SEQUENCE</scope>
    <source>
        <strain evidence="2">NC_groundwater_973_Pr1_S-0.2um_54_13</strain>
    </source>
</reference>
<dbReference type="Proteomes" id="UP000753196">
    <property type="component" value="Unassembled WGS sequence"/>
</dbReference>
<keyword evidence="1" id="KW-0472">Membrane</keyword>
<dbReference type="EMBL" id="JACQCR010000025">
    <property type="protein sequence ID" value="MBI3630912.1"/>
    <property type="molecule type" value="Genomic_DNA"/>
</dbReference>
<keyword evidence="1" id="KW-1133">Transmembrane helix</keyword>
<keyword evidence="1" id="KW-0812">Transmembrane</keyword>
<sequence length="168" mass="18335">MTLTTHSIIAVAVTKPIAATNPLLIFVVAIASHYLADALPHWDYTVRTTSYTDNEGKEHWNALRAQNFRARVRSDIGNFAMDGFLGAAITLALVHPVSGGQWLWATASLIGGALPDFLQGLYLSGLTILKPAQRFHDALHTKIKLGHYPLIGIPFQLAILLIAAWTLI</sequence>
<dbReference type="AlphaFoldDB" id="A0A932VPI6"/>
<feature type="transmembrane region" description="Helical" evidence="1">
    <location>
        <begin position="102"/>
        <end position="124"/>
    </location>
</feature>
<accession>A0A932VPI6</accession>
<evidence type="ECO:0000256" key="1">
    <source>
        <dbReference type="SAM" id="Phobius"/>
    </source>
</evidence>
<organism evidence="2 3">
    <name type="scientific">Candidatus Sungiibacteriota bacterium</name>
    <dbReference type="NCBI Taxonomy" id="2750080"/>
    <lineage>
        <taxon>Bacteria</taxon>
        <taxon>Candidatus Sungiibacteriota</taxon>
    </lineage>
</organism>
<protein>
    <recommendedName>
        <fullName evidence="4">DUF3307 domain-containing protein</fullName>
    </recommendedName>
</protein>
<comment type="caution">
    <text evidence="2">The sequence shown here is derived from an EMBL/GenBank/DDBJ whole genome shotgun (WGS) entry which is preliminary data.</text>
</comment>
<proteinExistence type="predicted"/>
<evidence type="ECO:0008006" key="4">
    <source>
        <dbReference type="Google" id="ProtNLM"/>
    </source>
</evidence>